<evidence type="ECO:0000313" key="1">
    <source>
        <dbReference type="EMBL" id="KAH7859271.1"/>
    </source>
</evidence>
<name>A0ACB7Z0U8_9ERIC</name>
<evidence type="ECO:0000313" key="2">
    <source>
        <dbReference type="Proteomes" id="UP000828048"/>
    </source>
</evidence>
<dbReference type="EMBL" id="CM037153">
    <property type="protein sequence ID" value="KAH7859271.1"/>
    <property type="molecule type" value="Genomic_DNA"/>
</dbReference>
<sequence>MITHTREKDFEAKAEADSNNNNSKFPKPPSSSRQWSAFRNPRIVRVSRAFGGKDRHSKVCTVRGLRDRRIRLSVPTAIQLYDLQERLGLSQPSKVVDWLMEATKLDIDKLPPLQMPPGNFSQFHSPSLVSHDLNSPQSSFSPFFSPNPTYTKEGIKINCNAGDDQQFMGKSFKGWEFGGKLKEVERETSIFEKTKWNMRANEEQNHGGSGGNSYIPQVSAQNFFPIASSSNSFPNLLNNSAPFNYFQWDPNSTLSLSHFPSQMETTNTGNLMSSIPSSMAFSSGSQLFLSPPLASPTIFSPFPPYVTPLGENDTRQINHFPLLSSNSQHVFPNPLISSLHSFSSPMSSTSKVDLHSQNDERQPNKGISGS</sequence>
<organism evidence="1 2">
    <name type="scientific">Vaccinium darrowii</name>
    <dbReference type="NCBI Taxonomy" id="229202"/>
    <lineage>
        <taxon>Eukaryota</taxon>
        <taxon>Viridiplantae</taxon>
        <taxon>Streptophyta</taxon>
        <taxon>Embryophyta</taxon>
        <taxon>Tracheophyta</taxon>
        <taxon>Spermatophyta</taxon>
        <taxon>Magnoliopsida</taxon>
        <taxon>eudicotyledons</taxon>
        <taxon>Gunneridae</taxon>
        <taxon>Pentapetalae</taxon>
        <taxon>asterids</taxon>
        <taxon>Ericales</taxon>
        <taxon>Ericaceae</taxon>
        <taxon>Vaccinioideae</taxon>
        <taxon>Vaccinieae</taxon>
        <taxon>Vaccinium</taxon>
    </lineage>
</organism>
<protein>
    <submittedName>
        <fullName evidence="1">Uncharacterized protein</fullName>
    </submittedName>
</protein>
<comment type="caution">
    <text evidence="1">The sequence shown here is derived from an EMBL/GenBank/DDBJ whole genome shotgun (WGS) entry which is preliminary data.</text>
</comment>
<gene>
    <name evidence="1" type="ORF">Vadar_033912</name>
</gene>
<keyword evidence="2" id="KW-1185">Reference proteome</keyword>
<dbReference type="Proteomes" id="UP000828048">
    <property type="component" value="Chromosome 3"/>
</dbReference>
<reference evidence="1 2" key="1">
    <citation type="journal article" date="2021" name="Hortic Res">
        <title>High-quality reference genome and annotation aids understanding of berry development for evergreen blueberry (Vaccinium darrowii).</title>
        <authorList>
            <person name="Yu J."/>
            <person name="Hulse-Kemp A.M."/>
            <person name="Babiker E."/>
            <person name="Staton M."/>
        </authorList>
    </citation>
    <scope>NUCLEOTIDE SEQUENCE [LARGE SCALE GENOMIC DNA]</scope>
    <source>
        <strain evidence="2">cv. NJ 8807/NJ 8810</strain>
        <tissue evidence="1">Young leaf</tissue>
    </source>
</reference>
<proteinExistence type="predicted"/>
<accession>A0ACB7Z0U8</accession>